<dbReference type="Gene3D" id="3.30.2310.20">
    <property type="entry name" value="RelE-like"/>
    <property type="match status" value="1"/>
</dbReference>
<evidence type="ECO:0000313" key="3">
    <source>
        <dbReference type="Proteomes" id="UP000193377"/>
    </source>
</evidence>
<dbReference type="InterPro" id="IPR035093">
    <property type="entry name" value="RelE/ParE_toxin_dom_sf"/>
</dbReference>
<gene>
    <name evidence="2" type="ORF">B0487_2224</name>
</gene>
<organism evidence="2 3">
    <name type="scientific">Bifidobacterium adolescentis</name>
    <dbReference type="NCBI Taxonomy" id="1680"/>
    <lineage>
        <taxon>Bacteria</taxon>
        <taxon>Bacillati</taxon>
        <taxon>Actinomycetota</taxon>
        <taxon>Actinomycetes</taxon>
        <taxon>Bifidobacteriales</taxon>
        <taxon>Bifidobacteriaceae</taxon>
        <taxon>Bifidobacterium</taxon>
    </lineage>
</organism>
<dbReference type="Proteomes" id="UP000193377">
    <property type="component" value="Unassembled WGS sequence"/>
</dbReference>
<dbReference type="InterPro" id="IPR007712">
    <property type="entry name" value="RelE/ParE_toxin"/>
</dbReference>
<dbReference type="GO" id="GO:0006415">
    <property type="term" value="P:translational termination"/>
    <property type="evidence" value="ECO:0007669"/>
    <property type="project" value="TreeGrafter"/>
</dbReference>
<dbReference type="InterPro" id="IPR004386">
    <property type="entry name" value="Toxin_YafQ-like"/>
</dbReference>
<evidence type="ECO:0000256" key="1">
    <source>
        <dbReference type="ARBA" id="ARBA00022649"/>
    </source>
</evidence>
<sequence length="116" mass="13568">MRSELRLKTIRSFDNDVKRLKKKHYDMSRLEEPLRALGESDTDVLKTKYSDHALTGDWKGFRELHVESDLLLVYRRDGDEISLVLVRLDTHDSLFSNGRVSRKDIKSYKTVEGKSL</sequence>
<dbReference type="PANTHER" id="PTHR40588:SF1">
    <property type="entry name" value="MRNA INTERFERASE TOXIN YAFQ"/>
    <property type="match status" value="1"/>
</dbReference>
<dbReference type="Pfam" id="PF15738">
    <property type="entry name" value="YafQ_toxin"/>
    <property type="match status" value="1"/>
</dbReference>
<dbReference type="NCBIfam" id="TIGR02385">
    <property type="entry name" value="RelE_StbE"/>
    <property type="match status" value="1"/>
</dbReference>
<dbReference type="GO" id="GO:0004521">
    <property type="term" value="F:RNA endonuclease activity"/>
    <property type="evidence" value="ECO:0007669"/>
    <property type="project" value="TreeGrafter"/>
</dbReference>
<dbReference type="AlphaFoldDB" id="A0A1X2YQX2"/>
<dbReference type="EMBL" id="LNKD01000009">
    <property type="protein sequence ID" value="OSG84560.1"/>
    <property type="molecule type" value="Genomic_DNA"/>
</dbReference>
<name>A0A1X2YQX2_BIFAD</name>
<protein>
    <submittedName>
        <fullName evidence="2">Addiction module toxin, RelE/StbE family</fullName>
    </submittedName>
</protein>
<dbReference type="SUPFAM" id="SSF143011">
    <property type="entry name" value="RelE-like"/>
    <property type="match status" value="1"/>
</dbReference>
<reference evidence="2 3" key="1">
    <citation type="journal article" date="2016" name="Sci. Rep.">
        <title>Evaluation of genetic diversity among strains of the human gut commensal Bifidobacterium adolescentis.</title>
        <authorList>
            <person name="Duranti S."/>
            <person name="Milani C."/>
            <person name="Lugli G.A."/>
            <person name="Mancabelli L."/>
            <person name="Turroni F."/>
            <person name="Ferrario C."/>
            <person name="Mangifesta M."/>
            <person name="Viappiani A."/>
            <person name="Sanchez B."/>
            <person name="Margolles A."/>
            <person name="van Sinderen D."/>
            <person name="Ventura M."/>
        </authorList>
    </citation>
    <scope>NUCLEOTIDE SEQUENCE [LARGE SCALE GENOMIC DNA]</scope>
    <source>
        <strain evidence="2 3">487B</strain>
    </source>
</reference>
<accession>A0A1X2YQX2</accession>
<keyword evidence="1" id="KW-1277">Toxin-antitoxin system</keyword>
<dbReference type="PANTHER" id="PTHR40588">
    <property type="entry name" value="MRNA INTERFERASE TOXIN YAFQ"/>
    <property type="match status" value="1"/>
</dbReference>
<evidence type="ECO:0000313" key="2">
    <source>
        <dbReference type="EMBL" id="OSG84560.1"/>
    </source>
</evidence>
<dbReference type="RefSeq" id="WP_085393650.1">
    <property type="nucleotide sequence ID" value="NZ_LNKD01000009.1"/>
</dbReference>
<comment type="caution">
    <text evidence="2">The sequence shown here is derived from an EMBL/GenBank/DDBJ whole genome shotgun (WGS) entry which is preliminary data.</text>
</comment>
<proteinExistence type="predicted"/>
<dbReference type="GO" id="GO:0006402">
    <property type="term" value="P:mRNA catabolic process"/>
    <property type="evidence" value="ECO:0007669"/>
    <property type="project" value="TreeGrafter"/>
</dbReference>